<protein>
    <submittedName>
        <fullName evidence="6">Uncharacterized protein</fullName>
    </submittedName>
</protein>
<dbReference type="PANTHER" id="PTHR23253:SF9">
    <property type="entry name" value="EUKARYOTIC TRANSLATION INITIATION FACTOR 4 GAMMA 2"/>
    <property type="match status" value="1"/>
</dbReference>
<feature type="compositionally biased region" description="Low complexity" evidence="5">
    <location>
        <begin position="40"/>
        <end position="54"/>
    </location>
</feature>
<organism evidence="6 7">
    <name type="scientific">Owenia fusiformis</name>
    <name type="common">Polychaete worm</name>
    <dbReference type="NCBI Taxonomy" id="6347"/>
    <lineage>
        <taxon>Eukaryota</taxon>
        <taxon>Metazoa</taxon>
        <taxon>Spiralia</taxon>
        <taxon>Lophotrochozoa</taxon>
        <taxon>Annelida</taxon>
        <taxon>Polychaeta</taxon>
        <taxon>Sedentaria</taxon>
        <taxon>Canalipalpata</taxon>
        <taxon>Sabellida</taxon>
        <taxon>Oweniida</taxon>
        <taxon>Oweniidae</taxon>
        <taxon>Owenia</taxon>
    </lineage>
</organism>
<dbReference type="InterPro" id="IPR003307">
    <property type="entry name" value="W2_domain"/>
</dbReference>
<feature type="non-terminal residue" evidence="6">
    <location>
        <position position="1"/>
    </location>
</feature>
<proteinExistence type="inferred from homology"/>
<dbReference type="PROSITE" id="PS51363">
    <property type="entry name" value="W2"/>
    <property type="match status" value="1"/>
</dbReference>
<dbReference type="Proteomes" id="UP000749559">
    <property type="component" value="Unassembled WGS sequence"/>
</dbReference>
<comment type="caution">
    <text evidence="6">The sequence shown here is derived from an EMBL/GenBank/DDBJ whole genome shotgun (WGS) entry which is preliminary data.</text>
</comment>
<dbReference type="SMART" id="SM00515">
    <property type="entry name" value="eIF5C"/>
    <property type="match status" value="1"/>
</dbReference>
<evidence type="ECO:0000256" key="2">
    <source>
        <dbReference type="ARBA" id="ARBA00022540"/>
    </source>
</evidence>
<dbReference type="GO" id="GO:0003743">
    <property type="term" value="F:translation initiation factor activity"/>
    <property type="evidence" value="ECO:0007669"/>
    <property type="project" value="UniProtKB-KW"/>
</dbReference>
<dbReference type="FunFam" id="1.25.40.180:FF:000007">
    <property type="entry name" value="Eukaryotic translation initiation factor 4 gamma 2"/>
    <property type="match status" value="1"/>
</dbReference>
<dbReference type="GO" id="GO:0003729">
    <property type="term" value="F:mRNA binding"/>
    <property type="evidence" value="ECO:0007669"/>
    <property type="project" value="TreeGrafter"/>
</dbReference>
<name>A0A8J1TYE1_OWEFU</name>
<dbReference type="SUPFAM" id="SSF48371">
    <property type="entry name" value="ARM repeat"/>
    <property type="match status" value="2"/>
</dbReference>
<accession>A0A8J1TYE1</accession>
<keyword evidence="7" id="KW-1185">Reference proteome</keyword>
<dbReference type="InterPro" id="IPR016024">
    <property type="entry name" value="ARM-type_fold"/>
</dbReference>
<comment type="similarity">
    <text evidence="1">Belongs to the eukaryotic initiation factor 4G family.</text>
</comment>
<gene>
    <name evidence="6" type="ORF">OFUS_LOCUS12726</name>
</gene>
<dbReference type="GO" id="GO:0006417">
    <property type="term" value="P:regulation of translation"/>
    <property type="evidence" value="ECO:0007669"/>
    <property type="project" value="UniProtKB-KW"/>
</dbReference>
<evidence type="ECO:0000313" key="7">
    <source>
        <dbReference type="Proteomes" id="UP000749559"/>
    </source>
</evidence>
<evidence type="ECO:0000256" key="1">
    <source>
        <dbReference type="ARBA" id="ARBA00005775"/>
    </source>
</evidence>
<dbReference type="Gene3D" id="1.25.40.180">
    <property type="match status" value="2"/>
</dbReference>
<keyword evidence="4" id="KW-0648">Protein biosynthesis</keyword>
<evidence type="ECO:0000313" key="6">
    <source>
        <dbReference type="EMBL" id="CAH1786926.1"/>
    </source>
</evidence>
<sequence>RQNGMPPQQVQQQQQQQQQPRQPLNKEMGNLPPRFRKHMGQQGQPFQQSPAQPSNNDENISLRPNKNFQMFKPCSPNTLPKSAQTPIPPPSHLNSTAAPPKPELNPLLQKQPQITIKKEKKAPEKRNEEKKNEKKPAPTKEELDKVRDNVLSEYLKTEDTMEAMTSVKEMRPPRKYLTPMVCHMMMMALEKSDKDRENISHLISAFKNEGIITAEQFTEAFETILSKMSDLEADVPLIKSYVSKYAGRAVIDEIISLVELSEPMKQGAHYPLFMLCLQHLLKLANKEWLQKTFNESKINLEDMLPESDRNRERMMEILEDRGLSFLYPLLRVQSSMWRTFQRDPNATAVYKWIKENVDIELYKVPGFINALVTSILRYVTSETTLGNGVDPKVVPEKALLEKEHMIFDKYKGVLQKFLHDESDLQMCTLYTLQVFCHTNHFPKGMLLRFFMQLYDLELVDEEVFLRWKEEVNDDYPGKGKALFQVNQWLTWLDEAEEESDEEDQE</sequence>
<dbReference type="FunFam" id="1.25.40.180:FF:000017">
    <property type="entry name" value="Eukaryotic translation initiation factor 4 gamma 2"/>
    <property type="match status" value="1"/>
</dbReference>
<dbReference type="InterPro" id="IPR003891">
    <property type="entry name" value="Initiation_fac_eIF4g_MI"/>
</dbReference>
<evidence type="ECO:0000256" key="5">
    <source>
        <dbReference type="SAM" id="MobiDB-lite"/>
    </source>
</evidence>
<dbReference type="AlphaFoldDB" id="A0A8J1TYE1"/>
<evidence type="ECO:0000256" key="3">
    <source>
        <dbReference type="ARBA" id="ARBA00022845"/>
    </source>
</evidence>
<feature type="compositionally biased region" description="Low complexity" evidence="5">
    <location>
        <begin position="1"/>
        <end position="23"/>
    </location>
</feature>
<dbReference type="SMART" id="SM00544">
    <property type="entry name" value="MA3"/>
    <property type="match status" value="1"/>
</dbReference>
<dbReference type="CDD" id="cd11559">
    <property type="entry name" value="W2_eIF4G1_like"/>
    <property type="match status" value="1"/>
</dbReference>
<evidence type="ECO:0000256" key="4">
    <source>
        <dbReference type="ARBA" id="ARBA00022917"/>
    </source>
</evidence>
<reference evidence="6" key="1">
    <citation type="submission" date="2022-03" db="EMBL/GenBank/DDBJ databases">
        <authorList>
            <person name="Martin C."/>
        </authorList>
    </citation>
    <scope>NUCLEOTIDE SEQUENCE</scope>
</reference>
<dbReference type="Pfam" id="PF02847">
    <property type="entry name" value="MA3"/>
    <property type="match status" value="1"/>
</dbReference>
<keyword evidence="2" id="KW-0396">Initiation factor</keyword>
<feature type="compositionally biased region" description="Polar residues" evidence="5">
    <location>
        <begin position="75"/>
        <end position="85"/>
    </location>
</feature>
<feature type="region of interest" description="Disordered" evidence="5">
    <location>
        <begin position="1"/>
        <end position="146"/>
    </location>
</feature>
<feature type="compositionally biased region" description="Basic and acidic residues" evidence="5">
    <location>
        <begin position="121"/>
        <end position="146"/>
    </location>
</feature>
<dbReference type="OrthoDB" id="514777at2759"/>
<dbReference type="EMBL" id="CAIIXF020000006">
    <property type="protein sequence ID" value="CAH1786926.1"/>
    <property type="molecule type" value="Genomic_DNA"/>
</dbReference>
<dbReference type="Pfam" id="PF02020">
    <property type="entry name" value="W2"/>
    <property type="match status" value="1"/>
</dbReference>
<dbReference type="GO" id="GO:0016281">
    <property type="term" value="C:eukaryotic translation initiation factor 4F complex"/>
    <property type="evidence" value="ECO:0007669"/>
    <property type="project" value="TreeGrafter"/>
</dbReference>
<dbReference type="PANTHER" id="PTHR23253">
    <property type="entry name" value="EUKARYOTIC TRANSLATION INITIATION FACTOR 4 GAMMA"/>
    <property type="match status" value="1"/>
</dbReference>
<keyword evidence="3" id="KW-0810">Translation regulation</keyword>
<feature type="compositionally biased region" description="Polar residues" evidence="5">
    <location>
        <begin position="55"/>
        <end position="68"/>
    </location>
</feature>
<dbReference type="PROSITE" id="PS51366">
    <property type="entry name" value="MI"/>
    <property type="match status" value="1"/>
</dbReference>